<evidence type="ECO:0000313" key="5">
    <source>
        <dbReference type="Proteomes" id="UP001518976"/>
    </source>
</evidence>
<dbReference type="GO" id="GO:0008168">
    <property type="term" value="F:methyltransferase activity"/>
    <property type="evidence" value="ECO:0007669"/>
    <property type="project" value="UniProtKB-KW"/>
</dbReference>
<gene>
    <name evidence="4" type="ORF">JW592_01220</name>
</gene>
<dbReference type="GO" id="GO:0032259">
    <property type="term" value="P:methylation"/>
    <property type="evidence" value="ECO:0007669"/>
    <property type="project" value="UniProtKB-KW"/>
</dbReference>
<sequence length="117" mass="12027">MDPHATALFRAAIVARARLIEDLVTEQADGGLTQYAILGAGPRLAVPGAGGDGRGLVGAAGALSSGGVGPAVRAPGAPSAPRSTGCGGARIGPWRIRRCRRRRRREDLTIRPHQEGT</sequence>
<feature type="compositionally biased region" description="Low complexity" evidence="3">
    <location>
        <begin position="70"/>
        <end position="83"/>
    </location>
</feature>
<keyword evidence="1 4" id="KW-0489">Methyltransferase</keyword>
<feature type="region of interest" description="Disordered" evidence="3">
    <location>
        <begin position="67"/>
        <end position="89"/>
    </location>
</feature>
<dbReference type="Pfam" id="PF04072">
    <property type="entry name" value="LCM"/>
    <property type="match status" value="1"/>
</dbReference>
<evidence type="ECO:0000256" key="1">
    <source>
        <dbReference type="ARBA" id="ARBA00022603"/>
    </source>
</evidence>
<accession>A0ABS3WLW1</accession>
<dbReference type="EMBL" id="JAFFZN010000001">
    <property type="protein sequence ID" value="MBO8184109.1"/>
    <property type="molecule type" value="Genomic_DNA"/>
</dbReference>
<keyword evidence="5" id="KW-1185">Reference proteome</keyword>
<evidence type="ECO:0000256" key="3">
    <source>
        <dbReference type="SAM" id="MobiDB-lite"/>
    </source>
</evidence>
<evidence type="ECO:0000256" key="2">
    <source>
        <dbReference type="ARBA" id="ARBA00022679"/>
    </source>
</evidence>
<dbReference type="Proteomes" id="UP001518976">
    <property type="component" value="Unassembled WGS sequence"/>
</dbReference>
<protein>
    <submittedName>
        <fullName evidence="4">Class I SAM-dependent methyltransferase</fullName>
    </submittedName>
</protein>
<organism evidence="4 5">
    <name type="scientific">Streptomyces spirodelae</name>
    <dbReference type="NCBI Taxonomy" id="2812904"/>
    <lineage>
        <taxon>Bacteria</taxon>
        <taxon>Bacillati</taxon>
        <taxon>Actinomycetota</taxon>
        <taxon>Actinomycetes</taxon>
        <taxon>Kitasatosporales</taxon>
        <taxon>Streptomycetaceae</taxon>
        <taxon>Streptomyces</taxon>
    </lineage>
</organism>
<comment type="caution">
    <text evidence="4">The sequence shown here is derived from an EMBL/GenBank/DDBJ whole genome shotgun (WGS) entry which is preliminary data.</text>
</comment>
<dbReference type="InterPro" id="IPR007213">
    <property type="entry name" value="Ppm1/Ppm2/Tcmp"/>
</dbReference>
<proteinExistence type="predicted"/>
<name>A0ABS3WLW1_9ACTN</name>
<evidence type="ECO:0000313" key="4">
    <source>
        <dbReference type="EMBL" id="MBO8184109.1"/>
    </source>
</evidence>
<keyword evidence="2" id="KW-0808">Transferase</keyword>
<reference evidence="4 5" key="1">
    <citation type="submission" date="2021-02" db="EMBL/GenBank/DDBJ databases">
        <title>Streptomyces spirodelae sp. nov., isolated from duckweed.</title>
        <authorList>
            <person name="Saimee Y."/>
            <person name="Duangmal K."/>
        </authorList>
    </citation>
    <scope>NUCLEOTIDE SEQUENCE [LARGE SCALE GENOMIC DNA]</scope>
    <source>
        <strain evidence="4 5">DW4-2</strain>
    </source>
</reference>